<dbReference type="InterPro" id="IPR006139">
    <property type="entry name" value="D-isomer_2_OHA_DH_cat_dom"/>
</dbReference>
<dbReference type="InterPro" id="IPR029752">
    <property type="entry name" value="D-isomer_DH_CS1"/>
</dbReference>
<evidence type="ECO:0000256" key="4">
    <source>
        <dbReference type="RuleBase" id="RU003719"/>
    </source>
</evidence>
<keyword evidence="2 4" id="KW-0560">Oxidoreductase</keyword>
<dbReference type="InterPro" id="IPR043322">
    <property type="entry name" value="CtBP"/>
</dbReference>
<dbReference type="GO" id="GO:0051287">
    <property type="term" value="F:NAD binding"/>
    <property type="evidence" value="ECO:0007669"/>
    <property type="project" value="InterPro"/>
</dbReference>
<dbReference type="PANTHER" id="PTHR43761:SF1">
    <property type="entry name" value="D-ISOMER SPECIFIC 2-HYDROXYACID DEHYDROGENASE CATALYTIC DOMAIN-CONTAINING PROTEIN-RELATED"/>
    <property type="match status" value="1"/>
</dbReference>
<dbReference type="PROSITE" id="PS00671">
    <property type="entry name" value="D_2_HYDROXYACID_DH_3"/>
    <property type="match status" value="1"/>
</dbReference>
<proteinExistence type="inferred from homology"/>
<evidence type="ECO:0000256" key="2">
    <source>
        <dbReference type="ARBA" id="ARBA00023002"/>
    </source>
</evidence>
<evidence type="ECO:0000256" key="1">
    <source>
        <dbReference type="ARBA" id="ARBA00005854"/>
    </source>
</evidence>
<evidence type="ECO:0000313" key="7">
    <source>
        <dbReference type="EMBL" id="PSR21695.1"/>
    </source>
</evidence>
<dbReference type="PROSITE" id="PS00065">
    <property type="entry name" value="D_2_HYDROXYACID_DH_1"/>
    <property type="match status" value="1"/>
</dbReference>
<gene>
    <name evidence="7" type="ORF">C7B45_09835</name>
</gene>
<feature type="domain" description="D-isomer specific 2-hydroxyacid dehydrogenase NAD-binding" evidence="6">
    <location>
        <begin position="107"/>
        <end position="282"/>
    </location>
</feature>
<reference evidence="7 8" key="1">
    <citation type="journal article" date="2014" name="BMC Genomics">
        <title>Comparison of environmental and isolate Sulfobacillus genomes reveals diverse carbon, sulfur, nitrogen, and hydrogen metabolisms.</title>
        <authorList>
            <person name="Justice N.B."/>
            <person name="Norman A."/>
            <person name="Brown C.T."/>
            <person name="Singh A."/>
            <person name="Thomas B.C."/>
            <person name="Banfield J.F."/>
        </authorList>
    </citation>
    <scope>NUCLEOTIDE SEQUENCE [LARGE SCALE GENOMIC DNA]</scope>
    <source>
        <strain evidence="7">AMDSBA3</strain>
    </source>
</reference>
<comment type="similarity">
    <text evidence="1 4">Belongs to the D-isomer specific 2-hydroxyacid dehydrogenase family.</text>
</comment>
<dbReference type="Pfam" id="PF00389">
    <property type="entry name" value="2-Hacid_dh"/>
    <property type="match status" value="1"/>
</dbReference>
<name>A0A2T2WHJ3_9FIRM</name>
<dbReference type="SUPFAM" id="SSF52283">
    <property type="entry name" value="Formate/glycerate dehydrogenase catalytic domain-like"/>
    <property type="match status" value="1"/>
</dbReference>
<dbReference type="CDD" id="cd05299">
    <property type="entry name" value="CtBP_dh"/>
    <property type="match status" value="1"/>
</dbReference>
<feature type="domain" description="D-isomer specific 2-hydroxyacid dehydrogenase catalytic" evidence="5">
    <location>
        <begin position="27"/>
        <end position="314"/>
    </location>
</feature>
<dbReference type="Pfam" id="PF02826">
    <property type="entry name" value="2-Hacid_dh_C"/>
    <property type="match status" value="1"/>
</dbReference>
<protein>
    <recommendedName>
        <fullName evidence="9">C-terminal binding protein</fullName>
    </recommendedName>
</protein>
<dbReference type="PANTHER" id="PTHR43761">
    <property type="entry name" value="D-ISOMER SPECIFIC 2-HYDROXYACID DEHYDROGENASE FAMILY PROTEIN (AFU_ORTHOLOGUE AFUA_1G13630)"/>
    <property type="match status" value="1"/>
</dbReference>
<evidence type="ECO:0000256" key="3">
    <source>
        <dbReference type="ARBA" id="ARBA00023027"/>
    </source>
</evidence>
<dbReference type="Gene3D" id="3.40.50.720">
    <property type="entry name" value="NAD(P)-binding Rossmann-like Domain"/>
    <property type="match status" value="2"/>
</dbReference>
<dbReference type="InterPro" id="IPR006140">
    <property type="entry name" value="D-isomer_DH_NAD-bd"/>
</dbReference>
<keyword evidence="3" id="KW-0520">NAD</keyword>
<dbReference type="InterPro" id="IPR050418">
    <property type="entry name" value="D-iso_2-hydroxyacid_DH_PdxB"/>
</dbReference>
<dbReference type="InterPro" id="IPR036291">
    <property type="entry name" value="NAD(P)-bd_dom_sf"/>
</dbReference>
<evidence type="ECO:0008006" key="9">
    <source>
        <dbReference type="Google" id="ProtNLM"/>
    </source>
</evidence>
<dbReference type="GO" id="GO:0016616">
    <property type="term" value="F:oxidoreductase activity, acting on the CH-OH group of donors, NAD or NADP as acceptor"/>
    <property type="evidence" value="ECO:0007669"/>
    <property type="project" value="InterPro"/>
</dbReference>
<accession>A0A2T2WHJ3</accession>
<evidence type="ECO:0000259" key="5">
    <source>
        <dbReference type="Pfam" id="PF00389"/>
    </source>
</evidence>
<organism evidence="7 8">
    <name type="scientific">Sulfobacillus acidophilus</name>
    <dbReference type="NCBI Taxonomy" id="53633"/>
    <lineage>
        <taxon>Bacteria</taxon>
        <taxon>Bacillati</taxon>
        <taxon>Bacillota</taxon>
        <taxon>Clostridia</taxon>
        <taxon>Eubacteriales</taxon>
        <taxon>Clostridiales Family XVII. Incertae Sedis</taxon>
        <taxon>Sulfobacillus</taxon>
    </lineage>
</organism>
<dbReference type="AlphaFoldDB" id="A0A2T2WHJ3"/>
<sequence length="322" mass="35295">MDLVMINVNYPDYQLEQSILTERGIGFRTCVCKTDSEVAESIADADIVVVGLQPLNAGVIQALRRCRVIGRLGVGLDTIDVDAATQRGIAVINLPDYCAEEVASHAVSLLLALSRKLFMADDLVRSGRWSDWEVLRPIRAYSDTTLGIVGLGNIGAKVAQFLRPLVKEILAYDANRTDSPLNYVRLVTFDELLSRSDWLTIHAPLSSVTRGLFSARTFDVMRRGSILVNVSRGGIIVDDDLSVALKDGRLSGAGLDVMETEPLPLSSSLLSAPNLIVTNHVAWYSESSIVRQRTLMMRRILDYLDGIPVPSLVNPEVKSQNS</sequence>
<evidence type="ECO:0000259" key="6">
    <source>
        <dbReference type="Pfam" id="PF02826"/>
    </source>
</evidence>
<dbReference type="EMBL" id="PXYV01000029">
    <property type="protein sequence ID" value="PSR21695.1"/>
    <property type="molecule type" value="Genomic_DNA"/>
</dbReference>
<evidence type="ECO:0000313" key="8">
    <source>
        <dbReference type="Proteomes" id="UP000241848"/>
    </source>
</evidence>
<comment type="caution">
    <text evidence="7">The sequence shown here is derived from an EMBL/GenBank/DDBJ whole genome shotgun (WGS) entry which is preliminary data.</text>
</comment>
<dbReference type="GO" id="GO:0003714">
    <property type="term" value="F:transcription corepressor activity"/>
    <property type="evidence" value="ECO:0007669"/>
    <property type="project" value="InterPro"/>
</dbReference>
<dbReference type="Proteomes" id="UP000241848">
    <property type="component" value="Unassembled WGS sequence"/>
</dbReference>
<dbReference type="InterPro" id="IPR029753">
    <property type="entry name" value="D-isomer_DH_CS"/>
</dbReference>
<dbReference type="SUPFAM" id="SSF51735">
    <property type="entry name" value="NAD(P)-binding Rossmann-fold domains"/>
    <property type="match status" value="1"/>
</dbReference>